<keyword evidence="2" id="KW-1185">Reference proteome</keyword>
<evidence type="ECO:0000313" key="2">
    <source>
        <dbReference type="Proteomes" id="UP001239111"/>
    </source>
</evidence>
<accession>A0ACC2NDA8</accession>
<comment type="caution">
    <text evidence="1">The sequence shown here is derived from an EMBL/GenBank/DDBJ whole genome shotgun (WGS) entry which is preliminary data.</text>
</comment>
<protein>
    <submittedName>
        <fullName evidence="1">Uncharacterized protein</fullName>
    </submittedName>
</protein>
<sequence>MSTRVQSAVYPLKETQTKSIYTYEEDYYPAKHERVLYRNRSKLVDYDSNDYRSYDECDDSVKRQLLPPKESRPRRSVKASNDDVDRLYRQSKEKFASWDIRDLDERRRANQVRSVGGKSTRRIYSRDQPDVEVEDAFANGDSSSSPTPTRRTNGTLRREKRSNSAARRNNSESLDRQSGVSRERKSTSCSEDDDEKHRRLLKRGNNRRQYHEDVARSESVKRKNEKNAGLNRGFRAFIDKFRSKSADKERKKAQRAWRREPLMEIRGYDGLRDKSSSSREIYPLKESKAERGHRVRDFEYGNSGVTSPRSSDDEKPKVKVYKLKYHEIKQEPRRSSPDDENSYRRFRDPYSKENDNSKRRSYAFESSPEDFEVTMQKYDRGGRNETEVQRRSSFSDKAHSDSSQRSSLKDHSRPKVVRKISFQDRQHESIRTKPSRSRVSERHSRPLTPPENQSPLVLKDIEEELSKHDDTESPAPMSNHRDDSIKSKSKENPKRDFSMKEWYESNRQFASKYLKEHSKIKELSTFSDVSAKDEFVFGSPKDSKIFYEIERHEVCEESIEEDTDDGYGIPISYQKTSTRIEDSKRRSDKNARAGDIIRKYHHESVEEEDEQRLQENEEKDEKGRRSEMTKKSEQQGRSFVMPSRRIWNYRDGV</sequence>
<gene>
    <name evidence="1" type="ORF">QAD02_000372</name>
</gene>
<evidence type="ECO:0000313" key="1">
    <source>
        <dbReference type="EMBL" id="KAJ8669113.1"/>
    </source>
</evidence>
<reference evidence="1" key="1">
    <citation type="submission" date="2023-04" db="EMBL/GenBank/DDBJ databases">
        <title>A chromosome-level genome assembly of the parasitoid wasp Eretmocerus hayati.</title>
        <authorList>
            <person name="Zhong Y."/>
            <person name="Liu S."/>
            <person name="Liu Y."/>
        </authorList>
    </citation>
    <scope>NUCLEOTIDE SEQUENCE</scope>
    <source>
        <strain evidence="1">ZJU_SS_LIU_2023</strain>
    </source>
</reference>
<organism evidence="1 2">
    <name type="scientific">Eretmocerus hayati</name>
    <dbReference type="NCBI Taxonomy" id="131215"/>
    <lineage>
        <taxon>Eukaryota</taxon>
        <taxon>Metazoa</taxon>
        <taxon>Ecdysozoa</taxon>
        <taxon>Arthropoda</taxon>
        <taxon>Hexapoda</taxon>
        <taxon>Insecta</taxon>
        <taxon>Pterygota</taxon>
        <taxon>Neoptera</taxon>
        <taxon>Endopterygota</taxon>
        <taxon>Hymenoptera</taxon>
        <taxon>Apocrita</taxon>
        <taxon>Proctotrupomorpha</taxon>
        <taxon>Chalcidoidea</taxon>
        <taxon>Aphelinidae</taxon>
        <taxon>Aphelininae</taxon>
        <taxon>Eretmocerus</taxon>
    </lineage>
</organism>
<proteinExistence type="predicted"/>
<name>A0ACC2NDA8_9HYME</name>
<dbReference type="EMBL" id="CM056743">
    <property type="protein sequence ID" value="KAJ8669113.1"/>
    <property type="molecule type" value="Genomic_DNA"/>
</dbReference>
<dbReference type="Proteomes" id="UP001239111">
    <property type="component" value="Chromosome 3"/>
</dbReference>